<dbReference type="PANTHER" id="PTHR31589:SF111">
    <property type="entry name" value="NEPROSIN DOMAIN-CONTAINING PROTEIN"/>
    <property type="match status" value="1"/>
</dbReference>
<comment type="caution">
    <text evidence="2">The sequence shown here is derived from an EMBL/GenBank/DDBJ whole genome shotgun (WGS) entry which is preliminary data.</text>
</comment>
<feature type="domain" description="Neprosin PEP catalytic" evidence="1">
    <location>
        <begin position="1"/>
        <end position="148"/>
    </location>
</feature>
<evidence type="ECO:0000313" key="2">
    <source>
        <dbReference type="EMBL" id="RRT81911.1"/>
    </source>
</evidence>
<dbReference type="Pfam" id="PF03080">
    <property type="entry name" value="Neprosin"/>
    <property type="match status" value="1"/>
</dbReference>
<dbReference type="PROSITE" id="PS52045">
    <property type="entry name" value="NEPROSIN_PEP_CD"/>
    <property type="match status" value="1"/>
</dbReference>
<dbReference type="Proteomes" id="UP000287651">
    <property type="component" value="Unassembled WGS sequence"/>
</dbReference>
<gene>
    <name evidence="2" type="ORF">B296_00011873</name>
</gene>
<dbReference type="PANTHER" id="PTHR31589">
    <property type="entry name" value="PROTEIN, PUTATIVE (DUF239)-RELATED-RELATED"/>
    <property type="match status" value="1"/>
</dbReference>
<sequence length="148" mass="16493">MLPTAFIRVSPSHLVKVHFQEEESGKWWLVYGDNSTIGYWPTSLFDTLNDSATTAFFGGDVYSPVIHEKPHPSTGMGSGGYANGHFAYAAYIRLPRVQYGSPQSRYPDPYGILTTQAGCYSAENYAERLWKEPRIYFGGPGRSDPDCP</sequence>
<evidence type="ECO:0000259" key="1">
    <source>
        <dbReference type="PROSITE" id="PS52045"/>
    </source>
</evidence>
<dbReference type="AlphaFoldDB" id="A0A427B087"/>
<proteinExistence type="predicted"/>
<reference evidence="2 3" key="1">
    <citation type="journal article" date="2014" name="Agronomy (Basel)">
        <title>A Draft Genome Sequence for Ensete ventricosum, the Drought-Tolerant Tree Against Hunger.</title>
        <authorList>
            <person name="Harrison J."/>
            <person name="Moore K.A."/>
            <person name="Paszkiewicz K."/>
            <person name="Jones T."/>
            <person name="Grant M."/>
            <person name="Ambacheew D."/>
            <person name="Muzemil S."/>
            <person name="Studholme D.J."/>
        </authorList>
    </citation>
    <scope>NUCLEOTIDE SEQUENCE [LARGE SCALE GENOMIC DNA]</scope>
</reference>
<accession>A0A427B087</accession>
<organism evidence="2 3">
    <name type="scientific">Ensete ventricosum</name>
    <name type="common">Abyssinian banana</name>
    <name type="synonym">Musa ensete</name>
    <dbReference type="NCBI Taxonomy" id="4639"/>
    <lineage>
        <taxon>Eukaryota</taxon>
        <taxon>Viridiplantae</taxon>
        <taxon>Streptophyta</taxon>
        <taxon>Embryophyta</taxon>
        <taxon>Tracheophyta</taxon>
        <taxon>Spermatophyta</taxon>
        <taxon>Magnoliopsida</taxon>
        <taxon>Liliopsida</taxon>
        <taxon>Zingiberales</taxon>
        <taxon>Musaceae</taxon>
        <taxon>Ensete</taxon>
    </lineage>
</organism>
<dbReference type="InterPro" id="IPR004314">
    <property type="entry name" value="Neprosin"/>
</dbReference>
<dbReference type="EMBL" id="AMZH03000797">
    <property type="protein sequence ID" value="RRT81911.1"/>
    <property type="molecule type" value="Genomic_DNA"/>
</dbReference>
<dbReference type="InterPro" id="IPR053168">
    <property type="entry name" value="Glutamic_endopeptidase"/>
</dbReference>
<protein>
    <recommendedName>
        <fullName evidence="1">Neprosin PEP catalytic domain-containing protein</fullName>
    </recommendedName>
</protein>
<name>A0A427B087_ENSVE</name>
<evidence type="ECO:0000313" key="3">
    <source>
        <dbReference type="Proteomes" id="UP000287651"/>
    </source>
</evidence>